<dbReference type="InterPro" id="IPR023346">
    <property type="entry name" value="Lysozyme-like_dom_sf"/>
</dbReference>
<dbReference type="CAZy" id="GH23">
    <property type="family name" value="Glycoside Hydrolase Family 23"/>
</dbReference>
<organism evidence="2 3">
    <name type="scientific">Thermocrinis albus (strain DSM 14484 / JCM 11386 / HI 11/12)</name>
    <dbReference type="NCBI Taxonomy" id="638303"/>
    <lineage>
        <taxon>Bacteria</taxon>
        <taxon>Pseudomonadati</taxon>
        <taxon>Aquificota</taxon>
        <taxon>Aquificia</taxon>
        <taxon>Aquificales</taxon>
        <taxon>Aquificaceae</taxon>
        <taxon>Thermocrinis</taxon>
    </lineage>
</organism>
<accession>D3SP11</accession>
<evidence type="ECO:0000259" key="1">
    <source>
        <dbReference type="Pfam" id="PF01464"/>
    </source>
</evidence>
<dbReference type="SUPFAM" id="SSF53955">
    <property type="entry name" value="Lysozyme-like"/>
    <property type="match status" value="1"/>
</dbReference>
<feature type="domain" description="Transglycosylase SLT" evidence="1">
    <location>
        <begin position="50"/>
        <end position="161"/>
    </location>
</feature>
<dbReference type="AlphaFoldDB" id="D3SP11"/>
<evidence type="ECO:0000313" key="2">
    <source>
        <dbReference type="EMBL" id="ADC88898.1"/>
    </source>
</evidence>
<evidence type="ECO:0000313" key="3">
    <source>
        <dbReference type="Proteomes" id="UP000002043"/>
    </source>
</evidence>
<reference evidence="3" key="1">
    <citation type="journal article" date="2010" name="Stand. Genomic Sci.">
        <title>Complete genome sequence of Thermocrinis albus type strain (HI 11/12T).</title>
        <authorList>
            <person name="Wirth R."/>
            <person name="Sikorski J."/>
            <person name="Brambilla E."/>
            <person name="Misra M."/>
            <person name="Lapidus A."/>
            <person name="Copeland A."/>
            <person name="Nolan M."/>
            <person name="Lucas S."/>
            <person name="Chen F."/>
            <person name="Tice H."/>
            <person name="Cheng J.F."/>
            <person name="Han C."/>
            <person name="Detter J.C."/>
            <person name="Tapia R."/>
            <person name="Bruce D."/>
            <person name="Goodwin L."/>
            <person name="Pitluck S."/>
            <person name="Pati A."/>
            <person name="Anderson I."/>
            <person name="Ivanova N."/>
            <person name="Mavromatis K."/>
            <person name="Mikhailova N."/>
            <person name="Chen A."/>
            <person name="Palaniappan K."/>
            <person name="Bilek Y."/>
            <person name="Hader T."/>
            <person name="Land M."/>
            <person name="Hauser L."/>
            <person name="Chang Y.J."/>
            <person name="Jeffries C.D."/>
            <person name="Tindall B.J."/>
            <person name="Rohde M."/>
            <person name="Goker M."/>
            <person name="Bristow J."/>
            <person name="Eisen J.A."/>
            <person name="Markowitz V."/>
            <person name="Hugenholtz P."/>
            <person name="Kyrpides N.C."/>
            <person name="Klenk H.P."/>
        </authorList>
    </citation>
    <scope>NUCLEOTIDE SEQUENCE [LARGE SCALE GENOMIC DNA]</scope>
    <source>
        <strain evidence="3">DSM 14484 / JCM 11386 / HI 11/12</strain>
    </source>
</reference>
<sequence>MRVEGFSLPLKITRDKHIQIQRQEAFEETLQRVVLSSPAQDIKENIKEIVKKVSAKYGVPEGLLWAVMEVESGFKPNAYNRNRDGTEDIGIMQINYQHNKRLMKEYGITDPKQLYQIDLNIELGARILYENYRRYGDWVMAVKAYNGIRADNWDYVRRVISKATGR</sequence>
<dbReference type="EMBL" id="CP001931">
    <property type="protein sequence ID" value="ADC88898.1"/>
    <property type="molecule type" value="Genomic_DNA"/>
</dbReference>
<dbReference type="RefSeq" id="WP_012991305.1">
    <property type="nucleotide sequence ID" value="NC_013894.1"/>
</dbReference>
<protein>
    <submittedName>
        <fullName evidence="2">Lytic transglycosylase catalytic</fullName>
    </submittedName>
</protein>
<dbReference type="eggNOG" id="COG0741">
    <property type="taxonomic scope" value="Bacteria"/>
</dbReference>
<dbReference type="OrthoDB" id="9808681at2"/>
<dbReference type="Pfam" id="PF01464">
    <property type="entry name" value="SLT"/>
    <property type="match status" value="1"/>
</dbReference>
<keyword evidence="3" id="KW-1185">Reference proteome</keyword>
<dbReference type="STRING" id="638303.Thal_0263"/>
<dbReference type="KEGG" id="tal:Thal_0263"/>
<dbReference type="Gene3D" id="1.10.530.10">
    <property type="match status" value="1"/>
</dbReference>
<gene>
    <name evidence="2" type="ordered locus">Thal_0263</name>
</gene>
<proteinExistence type="predicted"/>
<dbReference type="Proteomes" id="UP000002043">
    <property type="component" value="Chromosome"/>
</dbReference>
<name>D3SP11_THEAH</name>
<dbReference type="CDD" id="cd13400">
    <property type="entry name" value="LT_IagB-like"/>
    <property type="match status" value="1"/>
</dbReference>
<dbReference type="HOGENOM" id="CLU_1601899_0_0_0"/>
<dbReference type="InterPro" id="IPR008258">
    <property type="entry name" value="Transglycosylase_SLT_dom_1"/>
</dbReference>